<dbReference type="AlphaFoldDB" id="A0A7X9YHA3"/>
<name>A0A7X9YHA3_9ACTN</name>
<dbReference type="InterPro" id="IPR025117">
    <property type="entry name" value="DUF4037"/>
</dbReference>
<reference evidence="2 3" key="1">
    <citation type="submission" date="2020-04" db="EMBL/GenBank/DDBJ databases">
        <title>Collinsella sp. KGMB02528 nov., an anaerobic actinobacterium isolated from human feces.</title>
        <authorList>
            <person name="Han K.-I."/>
            <person name="Eom M.K."/>
            <person name="Kim J.-S."/>
            <person name="Lee K.C."/>
            <person name="Suh M.K."/>
            <person name="Park S.-H."/>
            <person name="Lee J.H."/>
            <person name="Kang S.W."/>
            <person name="Park J.-E."/>
            <person name="Oh B.S."/>
            <person name="Yu S.Y."/>
            <person name="Choi S.-H."/>
            <person name="Lee D.H."/>
            <person name="Yoon H."/>
            <person name="Kim B.-Y."/>
            <person name="Lee J.H."/>
            <person name="Lee J.-S."/>
        </authorList>
    </citation>
    <scope>NUCLEOTIDE SEQUENCE [LARGE SCALE GENOMIC DNA]</scope>
    <source>
        <strain evidence="2 3">KGMB02528</strain>
    </source>
</reference>
<dbReference type="EMBL" id="JABBCP010000001">
    <property type="protein sequence ID" value="NMF55247.1"/>
    <property type="molecule type" value="Genomic_DNA"/>
</dbReference>
<keyword evidence="3" id="KW-1185">Reference proteome</keyword>
<gene>
    <name evidence="2" type="ORF">HF320_02710</name>
</gene>
<protein>
    <submittedName>
        <fullName evidence="2">DUF4037 domain-containing protein</fullName>
    </submittedName>
</protein>
<evidence type="ECO:0000259" key="1">
    <source>
        <dbReference type="Pfam" id="PF13228"/>
    </source>
</evidence>
<evidence type="ECO:0000313" key="2">
    <source>
        <dbReference type="EMBL" id="NMF55247.1"/>
    </source>
</evidence>
<evidence type="ECO:0000313" key="3">
    <source>
        <dbReference type="Proteomes" id="UP000546970"/>
    </source>
</evidence>
<feature type="domain" description="DUF4037" evidence="1">
    <location>
        <begin position="127"/>
        <end position="226"/>
    </location>
</feature>
<organism evidence="2 3">
    <name type="scientific">Collinsella acetigenes</name>
    <dbReference type="NCBI Taxonomy" id="2713419"/>
    <lineage>
        <taxon>Bacteria</taxon>
        <taxon>Bacillati</taxon>
        <taxon>Actinomycetota</taxon>
        <taxon>Coriobacteriia</taxon>
        <taxon>Coriobacteriales</taxon>
        <taxon>Coriobacteriaceae</taxon>
        <taxon>Collinsella</taxon>
    </lineage>
</organism>
<proteinExistence type="predicted"/>
<sequence length="316" mass="34114">MQGLELTREYAAKVALPELRRGLGDEAFSRIAVGSVGDGSDRFGFDDEVSRDHDWGVSLCVWARDGEQALAASADQIMRALPSNYCGYPILGFHARAPQGRAGAWTVATHYAYFTGCSEGPCTLAEWAHTPEHALAAATNGDVFYDGPGDFSRIRERLLLGYPDAVRLQRIAQRCMDFAQAGQYNLVRAAVRGDEAGCCLAYARAVEAACLLVHELSHRFCPYYKWALTSCERCCGELGRAVAAHLRAAGSFTGALGTCNARALQNELDDAAALIVAELARQELTDDTSVFLLDHVNTIRTLGTAAGMAPCAMPRD</sequence>
<dbReference type="Pfam" id="PF13228">
    <property type="entry name" value="DUF4037"/>
    <property type="match status" value="1"/>
</dbReference>
<accession>A0A7X9YHA3</accession>
<dbReference type="RefSeq" id="WP_169276915.1">
    <property type="nucleotide sequence ID" value="NZ_JABBCP010000001.1"/>
</dbReference>
<comment type="caution">
    <text evidence="2">The sequence shown here is derived from an EMBL/GenBank/DDBJ whole genome shotgun (WGS) entry which is preliminary data.</text>
</comment>
<dbReference type="Proteomes" id="UP000546970">
    <property type="component" value="Unassembled WGS sequence"/>
</dbReference>